<dbReference type="VEuPathDB" id="FungiDB:MYCTH_2135245"/>
<evidence type="ECO:0000256" key="1">
    <source>
        <dbReference type="SAM" id="MobiDB-lite"/>
    </source>
</evidence>
<dbReference type="HOGENOM" id="CLU_2051282_0_0_1"/>
<dbReference type="STRING" id="573729.G2QKG3"/>
<organism evidence="2 3">
    <name type="scientific">Thermothelomyces thermophilus (strain ATCC 42464 / BCRC 31852 / DSM 1799)</name>
    <name type="common">Sporotrichum thermophile</name>
    <dbReference type="NCBI Taxonomy" id="573729"/>
    <lineage>
        <taxon>Eukaryota</taxon>
        <taxon>Fungi</taxon>
        <taxon>Dikarya</taxon>
        <taxon>Ascomycota</taxon>
        <taxon>Pezizomycotina</taxon>
        <taxon>Sordariomycetes</taxon>
        <taxon>Sordariomycetidae</taxon>
        <taxon>Sordariales</taxon>
        <taxon>Chaetomiaceae</taxon>
        <taxon>Thermothelomyces</taxon>
    </lineage>
</organism>
<evidence type="ECO:0000313" key="3">
    <source>
        <dbReference type="Proteomes" id="UP000007322"/>
    </source>
</evidence>
<dbReference type="Proteomes" id="UP000007322">
    <property type="component" value="Chromosome 5"/>
</dbReference>
<proteinExistence type="predicted"/>
<dbReference type="EMBL" id="CP003006">
    <property type="protein sequence ID" value="AEO60069.1"/>
    <property type="molecule type" value="Genomic_DNA"/>
</dbReference>
<keyword evidence="3" id="KW-1185">Reference proteome</keyword>
<feature type="compositionally biased region" description="Gly residues" evidence="1">
    <location>
        <begin position="22"/>
        <end position="40"/>
    </location>
</feature>
<name>G2QKG3_THET4</name>
<evidence type="ECO:0000313" key="2">
    <source>
        <dbReference type="EMBL" id="AEO60069.1"/>
    </source>
</evidence>
<dbReference type="Gene3D" id="3.40.50.720">
    <property type="entry name" value="NAD(P)-binding Rossmann-like Domain"/>
    <property type="match status" value="1"/>
</dbReference>
<dbReference type="AlphaFoldDB" id="G2QKG3"/>
<gene>
    <name evidence="2" type="ORF">MYCTH_2135245</name>
</gene>
<feature type="region of interest" description="Disordered" evidence="1">
    <location>
        <begin position="12"/>
        <end position="40"/>
    </location>
</feature>
<sequence length="120" mass="12024">MLLGIGLHHRLPSVSLPPQNGNGEGEYDGGGSGGGGGGGGGGGCFGLVDMPIPNPSSLPAGPNDVLATGFDTAHVQVTTGSGLHDRTVAEHTLGLLLKRDLALLRNARLPGAAKHLVYIE</sequence>
<dbReference type="KEGG" id="mtm:MYCTH_2135245"/>
<dbReference type="RefSeq" id="XP_003665314.1">
    <property type="nucleotide sequence ID" value="XM_003665266.1"/>
</dbReference>
<accession>G2QKG3</accession>
<dbReference type="InParanoid" id="G2QKG3"/>
<dbReference type="GeneID" id="11511074"/>
<protein>
    <submittedName>
        <fullName evidence="2">Uncharacterized protein</fullName>
    </submittedName>
</protein>
<dbReference type="OrthoDB" id="298012at2759"/>
<reference evidence="2 3" key="1">
    <citation type="journal article" date="2011" name="Nat. Biotechnol.">
        <title>Comparative genomic analysis of the thermophilic biomass-degrading fungi Myceliophthora thermophila and Thielavia terrestris.</title>
        <authorList>
            <person name="Berka R.M."/>
            <person name="Grigoriev I.V."/>
            <person name="Otillar R."/>
            <person name="Salamov A."/>
            <person name="Grimwood J."/>
            <person name="Reid I."/>
            <person name="Ishmael N."/>
            <person name="John T."/>
            <person name="Darmond C."/>
            <person name="Moisan M.-C."/>
            <person name="Henrissat B."/>
            <person name="Coutinho P.M."/>
            <person name="Lombard V."/>
            <person name="Natvig D.O."/>
            <person name="Lindquist E."/>
            <person name="Schmutz J."/>
            <person name="Lucas S."/>
            <person name="Harris P."/>
            <person name="Powlowski J."/>
            <person name="Bellemare A."/>
            <person name="Taylor D."/>
            <person name="Butler G."/>
            <person name="de Vries R.P."/>
            <person name="Allijn I.E."/>
            <person name="van den Brink J."/>
            <person name="Ushinsky S."/>
            <person name="Storms R."/>
            <person name="Powell A.J."/>
            <person name="Paulsen I.T."/>
            <person name="Elbourne L.D.H."/>
            <person name="Baker S.E."/>
            <person name="Magnuson J."/>
            <person name="LaBoissiere S."/>
            <person name="Clutterbuck A.J."/>
            <person name="Martinez D."/>
            <person name="Wogulis M."/>
            <person name="de Leon A.L."/>
            <person name="Rey M.W."/>
            <person name="Tsang A."/>
        </authorList>
    </citation>
    <scope>NUCLEOTIDE SEQUENCE [LARGE SCALE GENOMIC DNA]</scope>
    <source>
        <strain evidence="3">ATCC 42464 / BCRC 31852 / DSM 1799</strain>
    </source>
</reference>